<reference evidence="1 2" key="1">
    <citation type="submission" date="2019-07" db="EMBL/GenBank/DDBJ databases">
        <title>The First High-Quality Draft Genome Sequence of the Causal Agent of the Current Panama Disease Epidemic.</title>
        <authorList>
            <person name="Warmington R.J."/>
            <person name="Kay W."/>
            <person name="Jeffries A."/>
            <person name="Bebber D."/>
            <person name="Moore K."/>
            <person name="Studholme D.J."/>
        </authorList>
    </citation>
    <scope>NUCLEOTIDE SEQUENCE [LARGE SCALE GENOMIC DNA]</scope>
    <source>
        <strain evidence="1 2">TR4</strain>
    </source>
</reference>
<organism evidence="1 2">
    <name type="scientific">Fusarium oxysporum f. sp. cubense</name>
    <dbReference type="NCBI Taxonomy" id="61366"/>
    <lineage>
        <taxon>Eukaryota</taxon>
        <taxon>Fungi</taxon>
        <taxon>Dikarya</taxon>
        <taxon>Ascomycota</taxon>
        <taxon>Pezizomycotina</taxon>
        <taxon>Sordariomycetes</taxon>
        <taxon>Hypocreomycetidae</taxon>
        <taxon>Hypocreales</taxon>
        <taxon>Nectriaceae</taxon>
        <taxon>Fusarium</taxon>
        <taxon>Fusarium oxysporum species complex</taxon>
    </lineage>
</organism>
<evidence type="ECO:0000313" key="2">
    <source>
        <dbReference type="Proteomes" id="UP000321331"/>
    </source>
</evidence>
<comment type="caution">
    <text evidence="1">The sequence shown here is derived from an EMBL/GenBank/DDBJ whole genome shotgun (WGS) entry which is preliminary data.</text>
</comment>
<dbReference type="EMBL" id="VMNF01000012">
    <property type="protein sequence ID" value="TXB99167.1"/>
    <property type="molecule type" value="Genomic_DNA"/>
</dbReference>
<dbReference type="Proteomes" id="UP000321331">
    <property type="component" value="Unassembled WGS sequence"/>
</dbReference>
<dbReference type="AlphaFoldDB" id="A0A5C6SML3"/>
<evidence type="ECO:0000313" key="1">
    <source>
        <dbReference type="EMBL" id="TXB99167.1"/>
    </source>
</evidence>
<name>A0A5C6SML3_FUSOC</name>
<gene>
    <name evidence="1" type="ORF">FocTR4_00013224</name>
</gene>
<sequence length="158" mass="17353">MCILLDRPCNMPKTPSYHRGGSNQAQSNYIMTSTEGQVHISRSSKAQPLYTEKTAAIEVHDPCHRQIRSWILGQISGGIRASIVHALWLLFSSSRITPTQSLILKTCQNLICLSLYLGSEWFFDLILGHGYGIGPSRCGRASGGSFFGAINGKLLVSR</sequence>
<protein>
    <submittedName>
        <fullName evidence="1">Uncharacterized protein</fullName>
    </submittedName>
</protein>
<proteinExistence type="predicted"/>
<accession>A0A5C6SML3</accession>